<dbReference type="Proteomes" id="UP000596660">
    <property type="component" value="Unplaced"/>
</dbReference>
<dbReference type="PANTHER" id="PTHR34464:SF5">
    <property type="match status" value="1"/>
</dbReference>
<accession>A0A803LJE9</accession>
<reference evidence="2" key="1">
    <citation type="journal article" date="2017" name="Nature">
        <title>The genome of Chenopodium quinoa.</title>
        <authorList>
            <person name="Jarvis D.E."/>
            <person name="Ho Y.S."/>
            <person name="Lightfoot D.J."/>
            <person name="Schmoeckel S.M."/>
            <person name="Li B."/>
            <person name="Borm T.J.A."/>
            <person name="Ohyanagi H."/>
            <person name="Mineta K."/>
            <person name="Michell C.T."/>
            <person name="Saber N."/>
            <person name="Kharbatia N.M."/>
            <person name="Rupper R.R."/>
            <person name="Sharp A.R."/>
            <person name="Dally N."/>
            <person name="Boughton B.A."/>
            <person name="Woo Y.H."/>
            <person name="Gao G."/>
            <person name="Schijlen E.G.W.M."/>
            <person name="Guo X."/>
            <person name="Momin A.A."/>
            <person name="Negrao S."/>
            <person name="Al-Babili S."/>
            <person name="Gehring C."/>
            <person name="Roessner U."/>
            <person name="Jung C."/>
            <person name="Murphy K."/>
            <person name="Arold S.T."/>
            <person name="Gojobori T."/>
            <person name="van der Linden C.G."/>
            <person name="van Loo E.N."/>
            <person name="Jellen E.N."/>
            <person name="Maughan P.J."/>
            <person name="Tester M."/>
        </authorList>
    </citation>
    <scope>NUCLEOTIDE SEQUENCE [LARGE SCALE GENOMIC DNA]</scope>
    <source>
        <strain evidence="2">cv. PI 614886</strain>
    </source>
</reference>
<evidence type="ECO:0000256" key="1">
    <source>
        <dbReference type="SAM" id="MobiDB-lite"/>
    </source>
</evidence>
<dbReference type="PANTHER" id="PTHR34464">
    <property type="entry name" value="OS09G0376300 PROTEIN"/>
    <property type="match status" value="1"/>
</dbReference>
<feature type="compositionally biased region" description="Basic and acidic residues" evidence="1">
    <location>
        <begin position="63"/>
        <end position="76"/>
    </location>
</feature>
<dbReference type="Gramene" id="AUR62014096-RA">
    <property type="protein sequence ID" value="AUR62014096-RA:cds"/>
    <property type="gene ID" value="AUR62014096"/>
</dbReference>
<organism evidence="2 3">
    <name type="scientific">Chenopodium quinoa</name>
    <name type="common">Quinoa</name>
    <dbReference type="NCBI Taxonomy" id="63459"/>
    <lineage>
        <taxon>Eukaryota</taxon>
        <taxon>Viridiplantae</taxon>
        <taxon>Streptophyta</taxon>
        <taxon>Embryophyta</taxon>
        <taxon>Tracheophyta</taxon>
        <taxon>Spermatophyta</taxon>
        <taxon>Magnoliopsida</taxon>
        <taxon>eudicotyledons</taxon>
        <taxon>Gunneridae</taxon>
        <taxon>Pentapetalae</taxon>
        <taxon>Caryophyllales</taxon>
        <taxon>Chenopodiaceae</taxon>
        <taxon>Chenopodioideae</taxon>
        <taxon>Atripliceae</taxon>
        <taxon>Chenopodium</taxon>
    </lineage>
</organism>
<dbReference type="OMA" id="WHILEER"/>
<reference evidence="2" key="2">
    <citation type="submission" date="2021-03" db="UniProtKB">
        <authorList>
            <consortium name="EnsemblPlants"/>
        </authorList>
    </citation>
    <scope>IDENTIFICATION</scope>
</reference>
<sequence length="171" mass="18362">MSLTFPNLSWWLWSGKKKDAKLKKESSLDSSSELNVDVLKFPAISGTGGNLGSNSRRGRRKGRAQEGGKVDKEHDVVLVPSDGGGTSDNESDASDWSIGWSEPHASGFLSEDEIDGGFGVLVRCYGRGSGGNQDRRKNSVVNNANVPELYSAAPEEEWQIYMGGIGILGIS</sequence>
<evidence type="ECO:0000313" key="3">
    <source>
        <dbReference type="Proteomes" id="UP000596660"/>
    </source>
</evidence>
<proteinExistence type="predicted"/>
<protein>
    <submittedName>
        <fullName evidence="2">Uncharacterized protein</fullName>
    </submittedName>
</protein>
<evidence type="ECO:0000313" key="2">
    <source>
        <dbReference type="EnsemblPlants" id="AUR62014096-RA:cds"/>
    </source>
</evidence>
<feature type="region of interest" description="Disordered" evidence="1">
    <location>
        <begin position="43"/>
        <end position="99"/>
    </location>
</feature>
<dbReference type="AlphaFoldDB" id="A0A803LJE9"/>
<keyword evidence="3" id="KW-1185">Reference proteome</keyword>
<name>A0A803LJE9_CHEQI</name>
<dbReference type="EnsemblPlants" id="AUR62014096-RA">
    <property type="protein sequence ID" value="AUR62014096-RA:cds"/>
    <property type="gene ID" value="AUR62014096"/>
</dbReference>